<name>A0A6A5XD15_9PLEO</name>
<dbReference type="RefSeq" id="XP_033379036.1">
    <property type="nucleotide sequence ID" value="XM_033531349.1"/>
</dbReference>
<dbReference type="OrthoDB" id="3798450at2759"/>
<keyword evidence="2" id="KW-1185">Reference proteome</keyword>
<protein>
    <submittedName>
        <fullName evidence="1">Uncharacterized protein</fullName>
    </submittedName>
</protein>
<sequence length="239" mass="27151">MPLTIEQTSNDPIPPYVWGFPAHLEPQPSLVTLHCETCISHIANSSSTEQFVQRFDACLRDNDLGCCKRCSQSKQTCFNVDPEFRRGVNVLVFLTEYARRKENALTSDSTEEQRVEVGAKYEKARGYAVKLNAALKDYRAWLKRQLKDKEMTRGAWDSARQASRECRPSNVVIDGRIESVFGRDGLAKNREKRFYYLGREIPSAAATPMLANTCSMYGMQLLHHEVEDPSLRPLSLGLK</sequence>
<accession>A0A6A5XD15</accession>
<evidence type="ECO:0000313" key="1">
    <source>
        <dbReference type="EMBL" id="KAF2010697.1"/>
    </source>
</evidence>
<dbReference type="GeneID" id="54288746"/>
<dbReference type="AlphaFoldDB" id="A0A6A5XD15"/>
<dbReference type="EMBL" id="ML978076">
    <property type="protein sequence ID" value="KAF2010697.1"/>
    <property type="molecule type" value="Genomic_DNA"/>
</dbReference>
<evidence type="ECO:0000313" key="2">
    <source>
        <dbReference type="Proteomes" id="UP000799778"/>
    </source>
</evidence>
<dbReference type="Proteomes" id="UP000799778">
    <property type="component" value="Unassembled WGS sequence"/>
</dbReference>
<organism evidence="1 2">
    <name type="scientific">Aaosphaeria arxii CBS 175.79</name>
    <dbReference type="NCBI Taxonomy" id="1450172"/>
    <lineage>
        <taxon>Eukaryota</taxon>
        <taxon>Fungi</taxon>
        <taxon>Dikarya</taxon>
        <taxon>Ascomycota</taxon>
        <taxon>Pezizomycotina</taxon>
        <taxon>Dothideomycetes</taxon>
        <taxon>Pleosporomycetidae</taxon>
        <taxon>Pleosporales</taxon>
        <taxon>Pleosporales incertae sedis</taxon>
        <taxon>Aaosphaeria</taxon>
    </lineage>
</organism>
<proteinExistence type="predicted"/>
<gene>
    <name evidence="1" type="ORF">BU24DRAFT_454997</name>
</gene>
<reference evidence="1" key="1">
    <citation type="journal article" date="2020" name="Stud. Mycol.">
        <title>101 Dothideomycetes genomes: a test case for predicting lifestyles and emergence of pathogens.</title>
        <authorList>
            <person name="Haridas S."/>
            <person name="Albert R."/>
            <person name="Binder M."/>
            <person name="Bloem J."/>
            <person name="Labutti K."/>
            <person name="Salamov A."/>
            <person name="Andreopoulos B."/>
            <person name="Baker S."/>
            <person name="Barry K."/>
            <person name="Bills G."/>
            <person name="Bluhm B."/>
            <person name="Cannon C."/>
            <person name="Castanera R."/>
            <person name="Culley D."/>
            <person name="Daum C."/>
            <person name="Ezra D."/>
            <person name="Gonzalez J."/>
            <person name="Henrissat B."/>
            <person name="Kuo A."/>
            <person name="Liang C."/>
            <person name="Lipzen A."/>
            <person name="Lutzoni F."/>
            <person name="Magnuson J."/>
            <person name="Mondo S."/>
            <person name="Nolan M."/>
            <person name="Ohm R."/>
            <person name="Pangilinan J."/>
            <person name="Park H.-J."/>
            <person name="Ramirez L."/>
            <person name="Alfaro M."/>
            <person name="Sun H."/>
            <person name="Tritt A."/>
            <person name="Yoshinaga Y."/>
            <person name="Zwiers L.-H."/>
            <person name="Turgeon B."/>
            <person name="Goodwin S."/>
            <person name="Spatafora J."/>
            <person name="Crous P."/>
            <person name="Grigoriev I."/>
        </authorList>
    </citation>
    <scope>NUCLEOTIDE SEQUENCE</scope>
    <source>
        <strain evidence="1">CBS 175.79</strain>
    </source>
</reference>